<dbReference type="GO" id="GO:0016985">
    <property type="term" value="F:mannan endo-1,4-beta-mannosidase activity"/>
    <property type="evidence" value="ECO:0007669"/>
    <property type="project" value="InterPro"/>
</dbReference>
<name>A0A1C4UCP3_9ACTN</name>
<feature type="chain" id="PRO_5039289026" evidence="6">
    <location>
        <begin position="28"/>
        <end position="352"/>
    </location>
</feature>
<feature type="region of interest" description="Disordered" evidence="5">
    <location>
        <begin position="35"/>
        <end position="61"/>
    </location>
</feature>
<evidence type="ECO:0000256" key="5">
    <source>
        <dbReference type="SAM" id="MobiDB-lite"/>
    </source>
</evidence>
<organism evidence="8 9">
    <name type="scientific">Micromonospora haikouensis</name>
    <dbReference type="NCBI Taxonomy" id="686309"/>
    <lineage>
        <taxon>Bacteria</taxon>
        <taxon>Bacillati</taxon>
        <taxon>Actinomycetota</taxon>
        <taxon>Actinomycetes</taxon>
        <taxon>Micromonosporales</taxon>
        <taxon>Micromonosporaceae</taxon>
        <taxon>Micromonospora</taxon>
    </lineage>
</organism>
<dbReference type="PROSITE" id="PS51257">
    <property type="entry name" value="PROKAR_LIPOPROTEIN"/>
    <property type="match status" value="1"/>
</dbReference>
<evidence type="ECO:0000256" key="1">
    <source>
        <dbReference type="ARBA" id="ARBA00007754"/>
    </source>
</evidence>
<dbReference type="GO" id="GO:0006080">
    <property type="term" value="P:substituted mannan metabolic process"/>
    <property type="evidence" value="ECO:0007669"/>
    <property type="project" value="InterPro"/>
</dbReference>
<accession>A0A1C4UCP3</accession>
<proteinExistence type="inferred from homology"/>
<reference evidence="8 9" key="1">
    <citation type="submission" date="2016-06" db="EMBL/GenBank/DDBJ databases">
        <authorList>
            <person name="Kjaerup R.B."/>
            <person name="Dalgaard T.S."/>
            <person name="Juul-Madsen H.R."/>
        </authorList>
    </citation>
    <scope>NUCLEOTIDE SEQUENCE [LARGE SCALE GENOMIC DNA]</scope>
    <source>
        <strain evidence="8 9">DSM 45626</strain>
    </source>
</reference>
<feature type="domain" description="GH26" evidence="7">
    <location>
        <begin position="49"/>
        <end position="341"/>
    </location>
</feature>
<evidence type="ECO:0000256" key="3">
    <source>
        <dbReference type="ARBA" id="ARBA00023295"/>
    </source>
</evidence>
<feature type="active site" description="Nucleophile" evidence="4">
    <location>
        <position position="270"/>
    </location>
</feature>
<feature type="signal peptide" evidence="6">
    <location>
        <begin position="1"/>
        <end position="27"/>
    </location>
</feature>
<dbReference type="InterPro" id="IPR000805">
    <property type="entry name" value="Glyco_hydro_26"/>
</dbReference>
<dbReference type="PANTHER" id="PTHR40079:SF4">
    <property type="entry name" value="GH26 DOMAIN-CONTAINING PROTEIN-RELATED"/>
    <property type="match status" value="1"/>
</dbReference>
<protein>
    <submittedName>
        <fullName evidence="8">Beta-mannanase</fullName>
    </submittedName>
</protein>
<dbReference type="Gene3D" id="3.20.20.80">
    <property type="entry name" value="Glycosidases"/>
    <property type="match status" value="1"/>
</dbReference>
<gene>
    <name evidence="8" type="ORF">GA0070558_10348</name>
</gene>
<keyword evidence="6" id="KW-0732">Signal</keyword>
<evidence type="ECO:0000256" key="6">
    <source>
        <dbReference type="SAM" id="SignalP"/>
    </source>
</evidence>
<dbReference type="EMBL" id="FMCW01000003">
    <property type="protein sequence ID" value="SCE69478.1"/>
    <property type="molecule type" value="Genomic_DNA"/>
</dbReference>
<evidence type="ECO:0000256" key="2">
    <source>
        <dbReference type="ARBA" id="ARBA00022801"/>
    </source>
</evidence>
<dbReference type="PROSITE" id="PS51764">
    <property type="entry name" value="GH26"/>
    <property type="match status" value="1"/>
</dbReference>
<feature type="active site" description="Proton donor" evidence="4">
    <location>
        <position position="169"/>
    </location>
</feature>
<sequence length="352" mass="38925">MGKVRQTMKRFHRAAAFLLASALAVTACSEQAPDFVPPPSSAAPTVSPRTTDDLATTGRGPELPAKGAWLGAWVKPDWQTPEGRVEALAAFAAQTQGNVNLAHMFHEWEDDFPGPTEHAFQAAGKLQMISWSGADTRSIRDGVYDQLIRQRAEKIKQFGVPLLLRWRWEMDRPNLQQSIHSPEDYVAAWKRIRGIFTEVGATNAGFVWCPHVQGFVDSSRDAAAYYPGDDQVDWLCTDVYPGKGFEGFAPQMDKFMAFAAQHPRPIVIGEFGVTYPGSPGQRGAWLREAGDYIKRHPQIKAVVYFAAKQTKPAYDSTFNDDPDGLAAFRELTADPWFSAPPPPTPAHGPRTQ</sequence>
<dbReference type="Proteomes" id="UP000199375">
    <property type="component" value="Unassembled WGS sequence"/>
</dbReference>
<evidence type="ECO:0000313" key="8">
    <source>
        <dbReference type="EMBL" id="SCE69478.1"/>
    </source>
</evidence>
<comment type="similarity">
    <text evidence="1 4">Belongs to the glycosyl hydrolase 26 family.</text>
</comment>
<dbReference type="SUPFAM" id="SSF51445">
    <property type="entry name" value="(Trans)glycosidases"/>
    <property type="match status" value="1"/>
</dbReference>
<dbReference type="PANTHER" id="PTHR40079">
    <property type="entry name" value="MANNAN ENDO-1,4-BETA-MANNOSIDASE E-RELATED"/>
    <property type="match status" value="1"/>
</dbReference>
<keyword evidence="3 4" id="KW-0326">Glycosidase</keyword>
<evidence type="ECO:0000259" key="7">
    <source>
        <dbReference type="PROSITE" id="PS51764"/>
    </source>
</evidence>
<dbReference type="InterPro" id="IPR017853">
    <property type="entry name" value="GH"/>
</dbReference>
<dbReference type="InterPro" id="IPR022790">
    <property type="entry name" value="GH26_dom"/>
</dbReference>
<feature type="region of interest" description="Disordered" evidence="5">
    <location>
        <begin position="332"/>
        <end position="352"/>
    </location>
</feature>
<dbReference type="AlphaFoldDB" id="A0A1C4UCP3"/>
<evidence type="ECO:0000256" key="4">
    <source>
        <dbReference type="PROSITE-ProRule" id="PRU01100"/>
    </source>
</evidence>
<keyword evidence="2 4" id="KW-0378">Hydrolase</keyword>
<evidence type="ECO:0000313" key="9">
    <source>
        <dbReference type="Proteomes" id="UP000199375"/>
    </source>
</evidence>